<dbReference type="InterPro" id="IPR000718">
    <property type="entry name" value="Peptidase_M13"/>
</dbReference>
<organism evidence="3 4">
    <name type="scientific">Cichlidogyrus casuarinus</name>
    <dbReference type="NCBI Taxonomy" id="1844966"/>
    <lineage>
        <taxon>Eukaryota</taxon>
        <taxon>Metazoa</taxon>
        <taxon>Spiralia</taxon>
        <taxon>Lophotrochozoa</taxon>
        <taxon>Platyhelminthes</taxon>
        <taxon>Monogenea</taxon>
        <taxon>Monopisthocotylea</taxon>
        <taxon>Dactylogyridea</taxon>
        <taxon>Ancyrocephalidae</taxon>
        <taxon>Cichlidogyrus</taxon>
    </lineage>
</organism>
<dbReference type="SUPFAM" id="SSF55486">
    <property type="entry name" value="Metalloproteases ('zincins'), catalytic domain"/>
    <property type="match status" value="1"/>
</dbReference>
<comment type="similarity">
    <text evidence="1">Belongs to the peptidase M13 family.</text>
</comment>
<dbReference type="InterPro" id="IPR024079">
    <property type="entry name" value="MetalloPept_cat_dom_sf"/>
</dbReference>
<keyword evidence="4" id="KW-1185">Reference proteome</keyword>
<dbReference type="InterPro" id="IPR018497">
    <property type="entry name" value="Peptidase_M13_C"/>
</dbReference>
<name>A0ABD2PLS4_9PLAT</name>
<dbReference type="Proteomes" id="UP001626550">
    <property type="component" value="Unassembled WGS sequence"/>
</dbReference>
<evidence type="ECO:0000313" key="4">
    <source>
        <dbReference type="Proteomes" id="UP001626550"/>
    </source>
</evidence>
<evidence type="ECO:0000256" key="1">
    <source>
        <dbReference type="ARBA" id="ARBA00007357"/>
    </source>
</evidence>
<dbReference type="AlphaFoldDB" id="A0ABD2PLS4"/>
<feature type="domain" description="Peptidase M13 C-terminal" evidence="2">
    <location>
        <begin position="4"/>
        <end position="70"/>
    </location>
</feature>
<gene>
    <name evidence="3" type="ORF">Ciccas_013408</name>
</gene>
<dbReference type="EMBL" id="JBJKFK010005934">
    <property type="protein sequence ID" value="KAL3308065.1"/>
    <property type="molecule type" value="Genomic_DNA"/>
</dbReference>
<proteinExistence type="inferred from homology"/>
<dbReference type="PANTHER" id="PTHR11733">
    <property type="entry name" value="ZINC METALLOPROTEASE FAMILY M13 NEPRILYSIN-RELATED"/>
    <property type="match status" value="1"/>
</dbReference>
<dbReference type="PROSITE" id="PS51885">
    <property type="entry name" value="NEPRILYSIN"/>
    <property type="match status" value="1"/>
</dbReference>
<evidence type="ECO:0000259" key="2">
    <source>
        <dbReference type="Pfam" id="PF01431"/>
    </source>
</evidence>
<protein>
    <recommendedName>
        <fullName evidence="2">Peptidase M13 C-terminal domain-containing protein</fullName>
    </recommendedName>
</protein>
<reference evidence="3 4" key="1">
    <citation type="submission" date="2024-11" db="EMBL/GenBank/DDBJ databases">
        <title>Adaptive evolution of stress response genes in parasites aligns with host niche diversity.</title>
        <authorList>
            <person name="Hahn C."/>
            <person name="Resl P."/>
        </authorList>
    </citation>
    <scope>NUCLEOTIDE SEQUENCE [LARGE SCALE GENOMIC DNA]</scope>
    <source>
        <strain evidence="3">EGGRZ-B1_66</strain>
        <tissue evidence="3">Body</tissue>
    </source>
</reference>
<sequence length="70" mass="8069">MSWQQIFFTAYAQNLCNKVSDLNHLRELNMYSHPLPVFRLYSVMSNSEEFAKAFNCPAGSPMNPTVKCHL</sequence>
<dbReference type="PANTHER" id="PTHR11733:SF167">
    <property type="entry name" value="FI17812P1-RELATED"/>
    <property type="match status" value="1"/>
</dbReference>
<evidence type="ECO:0000313" key="3">
    <source>
        <dbReference type="EMBL" id="KAL3308065.1"/>
    </source>
</evidence>
<dbReference type="Gene3D" id="3.40.390.10">
    <property type="entry name" value="Collagenase (Catalytic Domain)"/>
    <property type="match status" value="1"/>
</dbReference>
<comment type="caution">
    <text evidence="3">The sequence shown here is derived from an EMBL/GenBank/DDBJ whole genome shotgun (WGS) entry which is preliminary data.</text>
</comment>
<dbReference type="Pfam" id="PF01431">
    <property type="entry name" value="Peptidase_M13"/>
    <property type="match status" value="1"/>
</dbReference>
<accession>A0ABD2PLS4</accession>